<accession>A0A7J7NPY3</accession>
<dbReference type="PANTHER" id="PTHR34209">
    <property type="entry name" value="RHODANESE/CELL CYCLE CONTROL PHOSPHATASE SUPERFAMILY PROTEIN"/>
    <property type="match status" value="1"/>
</dbReference>
<evidence type="ECO:0000256" key="1">
    <source>
        <dbReference type="SAM" id="MobiDB-lite"/>
    </source>
</evidence>
<protein>
    <recommendedName>
        <fullName evidence="2">Rhodanese domain-containing protein</fullName>
    </recommendedName>
</protein>
<feature type="compositionally biased region" description="Polar residues" evidence="1">
    <location>
        <begin position="297"/>
        <end position="306"/>
    </location>
</feature>
<dbReference type="OrthoDB" id="2015023at2759"/>
<dbReference type="Gene3D" id="3.40.250.10">
    <property type="entry name" value="Rhodanese-like domain"/>
    <property type="match status" value="1"/>
</dbReference>
<dbReference type="GO" id="GO:0003676">
    <property type="term" value="F:nucleic acid binding"/>
    <property type="evidence" value="ECO:0007669"/>
    <property type="project" value="InterPro"/>
</dbReference>
<dbReference type="PROSITE" id="PS50206">
    <property type="entry name" value="RHODANESE_3"/>
    <property type="match status" value="1"/>
</dbReference>
<dbReference type="InterPro" id="IPR036873">
    <property type="entry name" value="Rhodanese-like_dom_sf"/>
</dbReference>
<dbReference type="GO" id="GO:0090333">
    <property type="term" value="P:regulation of stomatal closure"/>
    <property type="evidence" value="ECO:0007669"/>
    <property type="project" value="InterPro"/>
</dbReference>
<comment type="caution">
    <text evidence="3">The sequence shown here is derived from an EMBL/GenBank/DDBJ whole genome shotgun (WGS) entry which is preliminary data.</text>
</comment>
<sequence length="676" mass="73471">MDTKCGLTKAGTKLAWGLVPYILWSLWTARNQRCFQQWQSSVFGVLHEAFIFHTHFQEASSLRLSHNASAVGMTNISKSLHLIGWDAPDLGWIKLSFDASLTTKGACIGGVLINAQGRYLSSYGGSVGQYTITVAECWALWFGIKICAEHQYSKVYIEGDSHTVIAALGKGEPILWRIKQMIIDIQERLSAASIRWQAKHKHREWLRGQQNSFLRVLANSDCYIYSKNIPIFVVRERELQHQGLAKLSSYYFALFTLSSPSHSMVAMEIGFRAATTAKARPPPSTPSRTSPRACSLPQKTTTASRQQPPITISIPTATATASSTVLSLGVLSTSPNDANAFSLSKDQIITSLTQVESAIDEVQEKGSGFLDFSQHAFQVVIDVVKPGFEFTLPLLQKAGGEVLKIASPLVSEASKKAQETIQSSGIDTEPVVTAAKTVVGAAQGATKLIEDAQPIASSTAETITSADPIVIVGTVGAIFLTYLLLPPVWSTISFNLRGYKGKLTPAQTLDLASTKNYLMIDIRSEKDKNKAGIPRLPSSAKNNVISVPLEELPSKTRSIVRNTKKVEAEIAALKISYLKKLNIGSNIVIMDSYADTAKIVAKALTSLGFKNCWIMADGFSGGRGWLQSRLGIESYNLSFAEVLSPSRVIPTAARRFGTNSSTGLQSSRKFLPGSTE</sequence>
<dbReference type="InterPro" id="IPR002156">
    <property type="entry name" value="RNaseH_domain"/>
</dbReference>
<dbReference type="EMBL" id="JACGCM010000671">
    <property type="protein sequence ID" value="KAF6169022.1"/>
    <property type="molecule type" value="Genomic_DNA"/>
</dbReference>
<name>A0A7J7NPY3_9MAGN</name>
<dbReference type="Gene3D" id="3.30.420.10">
    <property type="entry name" value="Ribonuclease H-like superfamily/Ribonuclease H"/>
    <property type="match status" value="1"/>
</dbReference>
<dbReference type="CDD" id="cd06222">
    <property type="entry name" value="RNase_H_like"/>
    <property type="match status" value="1"/>
</dbReference>
<feature type="compositionally biased region" description="Low complexity" evidence="1">
    <location>
        <begin position="286"/>
        <end position="295"/>
    </location>
</feature>
<proteinExistence type="predicted"/>
<evidence type="ECO:0000259" key="2">
    <source>
        <dbReference type="PROSITE" id="PS50206"/>
    </source>
</evidence>
<evidence type="ECO:0000313" key="4">
    <source>
        <dbReference type="Proteomes" id="UP000541444"/>
    </source>
</evidence>
<dbReference type="GO" id="GO:0009704">
    <property type="term" value="P:de-etiolation"/>
    <property type="evidence" value="ECO:0007669"/>
    <property type="project" value="InterPro"/>
</dbReference>
<dbReference type="SUPFAM" id="SSF52821">
    <property type="entry name" value="Rhodanese/Cell cycle control phosphatase"/>
    <property type="match status" value="1"/>
</dbReference>
<dbReference type="SUPFAM" id="SSF53098">
    <property type="entry name" value="Ribonuclease H-like"/>
    <property type="match status" value="1"/>
</dbReference>
<dbReference type="InterPro" id="IPR036397">
    <property type="entry name" value="RNaseH_sf"/>
</dbReference>
<gene>
    <name evidence="3" type="ORF">GIB67_038519</name>
</gene>
<keyword evidence="4" id="KW-1185">Reference proteome</keyword>
<dbReference type="InterPro" id="IPR001763">
    <property type="entry name" value="Rhodanese-like_dom"/>
</dbReference>
<feature type="region of interest" description="Disordered" evidence="1">
    <location>
        <begin position="276"/>
        <end position="306"/>
    </location>
</feature>
<feature type="domain" description="Rhodanese" evidence="2">
    <location>
        <begin position="513"/>
        <end position="634"/>
    </location>
</feature>
<dbReference type="AlphaFoldDB" id="A0A7J7NPY3"/>
<dbReference type="GO" id="GO:0004523">
    <property type="term" value="F:RNA-DNA hybrid ribonuclease activity"/>
    <property type="evidence" value="ECO:0007669"/>
    <property type="project" value="InterPro"/>
</dbReference>
<dbReference type="InterPro" id="IPR044730">
    <property type="entry name" value="RNase_H-like_dom_plant"/>
</dbReference>
<dbReference type="InterPro" id="IPR044690">
    <property type="entry name" value="CAS_plant"/>
</dbReference>
<dbReference type="GO" id="GO:0071277">
    <property type="term" value="P:cellular response to calcium ion"/>
    <property type="evidence" value="ECO:0007669"/>
    <property type="project" value="InterPro"/>
</dbReference>
<dbReference type="InterPro" id="IPR012337">
    <property type="entry name" value="RNaseH-like_sf"/>
</dbReference>
<evidence type="ECO:0000313" key="3">
    <source>
        <dbReference type="EMBL" id="KAF6169022.1"/>
    </source>
</evidence>
<dbReference type="Proteomes" id="UP000541444">
    <property type="component" value="Unassembled WGS sequence"/>
</dbReference>
<dbReference type="PANTHER" id="PTHR34209:SF1">
    <property type="entry name" value="CALCIUM SENSING RECEPTOR, CHLOROPLASTIC"/>
    <property type="match status" value="1"/>
</dbReference>
<dbReference type="Pfam" id="PF13456">
    <property type="entry name" value="RVT_3"/>
    <property type="match status" value="1"/>
</dbReference>
<dbReference type="CDD" id="cd00158">
    <property type="entry name" value="RHOD"/>
    <property type="match status" value="1"/>
</dbReference>
<reference evidence="3 4" key="1">
    <citation type="journal article" date="2020" name="IScience">
        <title>Genome Sequencing of the Endangered Kingdonia uniflora (Circaeasteraceae, Ranunculales) Reveals Potential Mechanisms of Evolutionary Specialization.</title>
        <authorList>
            <person name="Sun Y."/>
            <person name="Deng T."/>
            <person name="Zhang A."/>
            <person name="Moore M.J."/>
            <person name="Landis J.B."/>
            <person name="Lin N."/>
            <person name="Zhang H."/>
            <person name="Zhang X."/>
            <person name="Huang J."/>
            <person name="Zhang X."/>
            <person name="Sun H."/>
            <person name="Wang H."/>
        </authorList>
    </citation>
    <scope>NUCLEOTIDE SEQUENCE [LARGE SCALE GENOMIC DNA]</scope>
    <source>
        <strain evidence="3">TB1705</strain>
        <tissue evidence="3">Leaf</tissue>
    </source>
</reference>
<organism evidence="3 4">
    <name type="scientific">Kingdonia uniflora</name>
    <dbReference type="NCBI Taxonomy" id="39325"/>
    <lineage>
        <taxon>Eukaryota</taxon>
        <taxon>Viridiplantae</taxon>
        <taxon>Streptophyta</taxon>
        <taxon>Embryophyta</taxon>
        <taxon>Tracheophyta</taxon>
        <taxon>Spermatophyta</taxon>
        <taxon>Magnoliopsida</taxon>
        <taxon>Ranunculales</taxon>
        <taxon>Circaeasteraceae</taxon>
        <taxon>Kingdonia</taxon>
    </lineage>
</organism>